<evidence type="ECO:0000313" key="2">
    <source>
        <dbReference type="Proteomes" id="UP000324222"/>
    </source>
</evidence>
<dbReference type="EMBL" id="VSRR010122580">
    <property type="protein sequence ID" value="MPD00367.1"/>
    <property type="molecule type" value="Genomic_DNA"/>
</dbReference>
<reference evidence="1 2" key="1">
    <citation type="submission" date="2019-05" db="EMBL/GenBank/DDBJ databases">
        <title>Another draft genome of Portunus trituberculatus and its Hox gene families provides insights of decapod evolution.</title>
        <authorList>
            <person name="Jeong J.-H."/>
            <person name="Song I."/>
            <person name="Kim S."/>
            <person name="Choi T."/>
            <person name="Kim D."/>
            <person name="Ryu S."/>
            <person name="Kim W."/>
        </authorList>
    </citation>
    <scope>NUCLEOTIDE SEQUENCE [LARGE SCALE GENOMIC DNA]</scope>
    <source>
        <tissue evidence="1">Muscle</tissue>
    </source>
</reference>
<sequence>MSLRSPQLVVEVPEVREFSSVLPFHCLFYLSVQHLELLGQVNGECPHQHHVSGPSIRHVDEDGLGIK</sequence>
<proteinExistence type="predicted"/>
<evidence type="ECO:0000313" key="1">
    <source>
        <dbReference type="EMBL" id="MPD00367.1"/>
    </source>
</evidence>
<organism evidence="1 2">
    <name type="scientific">Portunus trituberculatus</name>
    <name type="common">Swimming crab</name>
    <name type="synonym">Neptunus trituberculatus</name>
    <dbReference type="NCBI Taxonomy" id="210409"/>
    <lineage>
        <taxon>Eukaryota</taxon>
        <taxon>Metazoa</taxon>
        <taxon>Ecdysozoa</taxon>
        <taxon>Arthropoda</taxon>
        <taxon>Crustacea</taxon>
        <taxon>Multicrustacea</taxon>
        <taxon>Malacostraca</taxon>
        <taxon>Eumalacostraca</taxon>
        <taxon>Eucarida</taxon>
        <taxon>Decapoda</taxon>
        <taxon>Pleocyemata</taxon>
        <taxon>Brachyura</taxon>
        <taxon>Eubrachyura</taxon>
        <taxon>Portunoidea</taxon>
        <taxon>Portunidae</taxon>
        <taxon>Portuninae</taxon>
        <taxon>Portunus</taxon>
    </lineage>
</organism>
<accession>A0A5B7K1F8</accession>
<protein>
    <submittedName>
        <fullName evidence="1">Uncharacterized protein</fullName>
    </submittedName>
</protein>
<comment type="caution">
    <text evidence="1">The sequence shown here is derived from an EMBL/GenBank/DDBJ whole genome shotgun (WGS) entry which is preliminary data.</text>
</comment>
<name>A0A5B7K1F8_PORTR</name>
<keyword evidence="2" id="KW-1185">Reference proteome</keyword>
<gene>
    <name evidence="1" type="ORF">E2C01_095833</name>
</gene>
<dbReference type="AlphaFoldDB" id="A0A5B7K1F8"/>
<dbReference type="Proteomes" id="UP000324222">
    <property type="component" value="Unassembled WGS sequence"/>
</dbReference>